<evidence type="ECO:0000259" key="3">
    <source>
        <dbReference type="SMART" id="SM00635"/>
    </source>
</evidence>
<dbReference type="SUPFAM" id="SSF52129">
    <property type="entry name" value="Caspase-like"/>
    <property type="match status" value="1"/>
</dbReference>
<keyword evidence="2" id="KW-0732">Signal</keyword>
<feature type="chain" id="PRO_5045522570" evidence="2">
    <location>
        <begin position="32"/>
        <end position="820"/>
    </location>
</feature>
<dbReference type="SMART" id="SM00635">
    <property type="entry name" value="BID_2"/>
    <property type="match status" value="2"/>
</dbReference>
<accession>A0ABS8ETS2</accession>
<feature type="region of interest" description="Disordered" evidence="1">
    <location>
        <begin position="579"/>
        <end position="651"/>
    </location>
</feature>
<feature type="signal peptide" evidence="2">
    <location>
        <begin position="1"/>
        <end position="31"/>
    </location>
</feature>
<dbReference type="InterPro" id="IPR011600">
    <property type="entry name" value="Pept_C14_caspase"/>
</dbReference>
<dbReference type="Pfam" id="PF02368">
    <property type="entry name" value="Big_2"/>
    <property type="match status" value="2"/>
</dbReference>
<evidence type="ECO:0000313" key="4">
    <source>
        <dbReference type="EMBL" id="MCC2148550.1"/>
    </source>
</evidence>
<evidence type="ECO:0000256" key="1">
    <source>
        <dbReference type="SAM" id="MobiDB-lite"/>
    </source>
</evidence>
<dbReference type="InterPro" id="IPR008964">
    <property type="entry name" value="Invasin/intimin_cell_adhesion"/>
</dbReference>
<comment type="caution">
    <text evidence="4">The sequence shown here is derived from an EMBL/GenBank/DDBJ whole genome shotgun (WGS) entry which is preliminary data.</text>
</comment>
<dbReference type="PROSITE" id="PS00018">
    <property type="entry name" value="EF_HAND_1"/>
    <property type="match status" value="1"/>
</dbReference>
<dbReference type="RefSeq" id="WP_248834960.1">
    <property type="nucleotide sequence ID" value="NZ_JAJEQE010000010.1"/>
</dbReference>
<dbReference type="InterPro" id="IPR003343">
    <property type="entry name" value="Big_2"/>
</dbReference>
<dbReference type="InterPro" id="IPR018247">
    <property type="entry name" value="EF_Hand_1_Ca_BS"/>
</dbReference>
<feature type="domain" description="BIG2" evidence="3">
    <location>
        <begin position="659"/>
        <end position="736"/>
    </location>
</feature>
<dbReference type="SUPFAM" id="SSF49373">
    <property type="entry name" value="Invasin/intimin cell-adhesion fragments"/>
    <property type="match status" value="2"/>
</dbReference>
<evidence type="ECO:0000313" key="5">
    <source>
        <dbReference type="Proteomes" id="UP001299235"/>
    </source>
</evidence>
<dbReference type="Gene3D" id="2.60.40.4070">
    <property type="match status" value="1"/>
</dbReference>
<protein>
    <submittedName>
        <fullName evidence="4">Ig-like domain-containing protein</fullName>
    </submittedName>
</protein>
<dbReference type="Pfam" id="PF00656">
    <property type="entry name" value="Peptidase_C14"/>
    <property type="match status" value="1"/>
</dbReference>
<organism evidence="4 5">
    <name type="scientific">Hominisplanchenecus faecis</name>
    <dbReference type="NCBI Taxonomy" id="2885351"/>
    <lineage>
        <taxon>Bacteria</taxon>
        <taxon>Bacillati</taxon>
        <taxon>Bacillota</taxon>
        <taxon>Clostridia</taxon>
        <taxon>Lachnospirales</taxon>
        <taxon>Lachnospiraceae</taxon>
        <taxon>Hominisplanchenecus</taxon>
    </lineage>
</organism>
<dbReference type="EMBL" id="JAJEQE010000010">
    <property type="protein sequence ID" value="MCC2148550.1"/>
    <property type="molecule type" value="Genomic_DNA"/>
</dbReference>
<feature type="compositionally biased region" description="Basic and acidic residues" evidence="1">
    <location>
        <begin position="586"/>
        <end position="595"/>
    </location>
</feature>
<sequence length="820" mass="89469">MKSTEERLKKAALGAGCLFLALGAFEMQSHAADAASQVQSRALLVTRGDYEGTEYDLTPGPQNDGVNVSRMLQNAYGGQNISITTEEKTKTKSELKKAIQTAFADSDADDVNYFYYSGHGQQDGLCLEMGRSRENVVTPQDLYDCFAGIEGKNVLIMDCCYSGTMGSQTRSIGLQSLLKNTVSRDEAAETFVDQFTEGFAQAEKENQGFQSRTVLNSSRFRLLMAAADDELSNQVIRGDNSDIGDGGSENEEASAERTEPKQASAYGVFTGSLVYGNGIHAELAETDVDFEDATIGTAPADYDGDGEITFNEIRRFTQNHCVANHMRMYPSDNQEVFLPAAQKAEKASFEKAVLHYAEDGTPKLQISYQARETLNAEVAWYYAGSAWGLQQLLFTVYDPEGLPDFEKDAGVEKVDGKSGISLKQGKGSFEITVGDEQTRYYSGYFACMIRTEGSDFSYIIPFAASAEDPSLINDMTLSAAEEHALSSEEEWELLADFGFYVSEEGSDAVPEFPIPLMSCRILDADGNTVRVLADQEMAEIVQPDGTGEYQCRAYFWWDCRDEKGNKVKAGTYTAVVTAEDASGSKTLEKEVKLTEDGSSETETESESETERETETQQPSTEAPNPNTGKETEKKDPAGNHTESTEKKEVQSISLVSRSAFSGQEKNGAKIVIGVRESVRLNPVITPADAADQRVTYKSSNNKVASVTQGGVIRAKKKGNAVITVTTANQKTCRIKVTVRQAPKKVTIGAKNRTLKKGKTLRLRAKLPSGSAAFGIRYNSSRKKIATVDAKGNVKAIRKGSTVITVKLYNGKKARLKLTVK</sequence>
<evidence type="ECO:0000256" key="2">
    <source>
        <dbReference type="SAM" id="SignalP"/>
    </source>
</evidence>
<reference evidence="4 5" key="1">
    <citation type="submission" date="2021-10" db="EMBL/GenBank/DDBJ databases">
        <title>Anaerobic single-cell dispensing facilitates the cultivation of human gut bacteria.</title>
        <authorList>
            <person name="Afrizal A."/>
        </authorList>
    </citation>
    <scope>NUCLEOTIDE SEQUENCE [LARGE SCALE GENOMIC DNA]</scope>
    <source>
        <strain evidence="4 5">CLA-AA-H246</strain>
    </source>
</reference>
<keyword evidence="5" id="KW-1185">Reference proteome</keyword>
<feature type="region of interest" description="Disordered" evidence="1">
    <location>
        <begin position="235"/>
        <end position="262"/>
    </location>
</feature>
<feature type="compositionally biased region" description="Acidic residues" evidence="1">
    <location>
        <begin position="597"/>
        <end position="607"/>
    </location>
</feature>
<name>A0ABS8ETS2_9FIRM</name>
<gene>
    <name evidence="4" type="ORF">LKD42_04675</name>
</gene>
<dbReference type="Gene3D" id="3.40.50.1460">
    <property type="match status" value="1"/>
</dbReference>
<feature type="domain" description="BIG2" evidence="3">
    <location>
        <begin position="741"/>
        <end position="817"/>
    </location>
</feature>
<dbReference type="Proteomes" id="UP001299235">
    <property type="component" value="Unassembled WGS sequence"/>
</dbReference>
<proteinExistence type="predicted"/>
<dbReference type="Gene3D" id="2.60.40.1080">
    <property type="match status" value="2"/>
</dbReference>
<dbReference type="InterPro" id="IPR029030">
    <property type="entry name" value="Caspase-like_dom_sf"/>
</dbReference>
<feature type="compositionally biased region" description="Basic and acidic residues" evidence="1">
    <location>
        <begin position="629"/>
        <end position="649"/>
    </location>
</feature>